<dbReference type="InterPro" id="IPR036236">
    <property type="entry name" value="Znf_C2H2_sf"/>
</dbReference>
<sequence length="513" mass="55299">MTTVHMSLSGAHYDETDALVSQNSPYMTPIHPKLELSPSPPLELPAAKVGTCNLRFSGPEADHIQIRATPGDAVLVSYLGNGRNPDVILAASNEADDDDDEEEEEEEDYEDDENDGYSTANDSTTCGSRFNDKADGPDVPRSHPHGSIASPELQHLATESLKAVAVNPISDSLPRLTAEISASTKHLSIRDDAPPKLLHLYPESAVSPTASSHSDSYLRRSIIPARSGIDDGALPPLQMDSPNSDISTRSLPSISAQLGDLKKLSTERLSYADSDICSPRSHVSAYPGSPPASMPRLPPITTSHTSPQLSPHDSYPRTLGSPTSMSTPSSQYHFMSNGTWPHRPNADYSSSGTGETPGTDHSASTPATSAASVADPMSLDSISNPMGPGYQCTEPGCNAAPFQTQYLLNSHANVHSSARPHYCPVPGCPRGETGKGFKRKNEMIRHGLVHDSPGYVCPFCPEREHRYPRPDNLQRHVRVHHTDKDRGDPLLRQVLAQRADGPSRGRRRRGAAS</sequence>
<dbReference type="PANTHER" id="PTHR46179:SF19">
    <property type="entry name" value="C2H2 FINGER DOMAIN TRANSCRIPTION FACTOR (EUROFUNG)-RELATED"/>
    <property type="match status" value="1"/>
</dbReference>
<feature type="compositionally biased region" description="Pro residues" evidence="1">
    <location>
        <begin position="288"/>
        <end position="298"/>
    </location>
</feature>
<feature type="compositionally biased region" description="Polar residues" evidence="1">
    <location>
        <begin position="116"/>
        <end position="128"/>
    </location>
</feature>
<evidence type="ECO:0000313" key="3">
    <source>
        <dbReference type="EMBL" id="KAK0385708.1"/>
    </source>
</evidence>
<dbReference type="SMART" id="SM00355">
    <property type="entry name" value="ZnF_C2H2"/>
    <property type="match status" value="3"/>
</dbReference>
<dbReference type="AlphaFoldDB" id="A0AA39GFF5"/>
<dbReference type="GO" id="GO:0006357">
    <property type="term" value="P:regulation of transcription by RNA polymerase II"/>
    <property type="evidence" value="ECO:0007669"/>
    <property type="project" value="TreeGrafter"/>
</dbReference>
<feature type="compositionally biased region" description="Basic and acidic residues" evidence="1">
    <location>
        <begin position="480"/>
        <end position="489"/>
    </location>
</feature>
<evidence type="ECO:0000256" key="1">
    <source>
        <dbReference type="SAM" id="MobiDB-lite"/>
    </source>
</evidence>
<dbReference type="InterPro" id="IPR051061">
    <property type="entry name" value="Zinc_finger_trans_reg"/>
</dbReference>
<feature type="compositionally biased region" description="Polar residues" evidence="1">
    <location>
        <begin position="347"/>
        <end position="361"/>
    </location>
</feature>
<feature type="compositionally biased region" description="Low complexity" evidence="1">
    <location>
        <begin position="362"/>
        <end position="372"/>
    </location>
</feature>
<dbReference type="Proteomes" id="UP001175261">
    <property type="component" value="Unassembled WGS sequence"/>
</dbReference>
<dbReference type="SUPFAM" id="SSF57667">
    <property type="entry name" value="beta-beta-alpha zinc fingers"/>
    <property type="match status" value="1"/>
</dbReference>
<proteinExistence type="predicted"/>
<feature type="compositionally biased region" description="Acidic residues" evidence="1">
    <location>
        <begin position="94"/>
        <end position="115"/>
    </location>
</feature>
<reference evidence="3" key="1">
    <citation type="submission" date="2022-10" db="EMBL/GenBank/DDBJ databases">
        <title>Determination and structural analysis of whole genome sequence of Sarocladium strictum F4-1.</title>
        <authorList>
            <person name="Hu L."/>
            <person name="Jiang Y."/>
        </authorList>
    </citation>
    <scope>NUCLEOTIDE SEQUENCE</scope>
    <source>
        <strain evidence="3">F4-1</strain>
    </source>
</reference>
<gene>
    <name evidence="3" type="ORF">NLU13_6885</name>
</gene>
<feature type="region of interest" description="Disordered" evidence="1">
    <location>
        <begin position="277"/>
        <end position="373"/>
    </location>
</feature>
<evidence type="ECO:0000313" key="4">
    <source>
        <dbReference type="Proteomes" id="UP001175261"/>
    </source>
</evidence>
<feature type="compositionally biased region" description="Basic residues" evidence="1">
    <location>
        <begin position="504"/>
        <end position="513"/>
    </location>
</feature>
<feature type="region of interest" description="Disordered" evidence="1">
    <location>
        <begin position="92"/>
        <end position="149"/>
    </location>
</feature>
<comment type="caution">
    <text evidence="3">The sequence shown here is derived from an EMBL/GenBank/DDBJ whole genome shotgun (WGS) entry which is preliminary data.</text>
</comment>
<dbReference type="GO" id="GO:0005634">
    <property type="term" value="C:nucleus"/>
    <property type="evidence" value="ECO:0007669"/>
    <property type="project" value="TreeGrafter"/>
</dbReference>
<feature type="region of interest" description="Disordered" evidence="1">
    <location>
        <begin position="228"/>
        <end position="250"/>
    </location>
</feature>
<accession>A0AA39GFF5</accession>
<feature type="domain" description="C2H2-type" evidence="2">
    <location>
        <begin position="421"/>
        <end position="450"/>
    </location>
</feature>
<evidence type="ECO:0000259" key="2">
    <source>
        <dbReference type="SMART" id="SM00355"/>
    </source>
</evidence>
<dbReference type="PANTHER" id="PTHR46179">
    <property type="entry name" value="ZINC FINGER PROTEIN"/>
    <property type="match status" value="1"/>
</dbReference>
<feature type="domain" description="C2H2-type" evidence="2">
    <location>
        <begin position="455"/>
        <end position="480"/>
    </location>
</feature>
<feature type="domain" description="C2H2-type" evidence="2">
    <location>
        <begin position="390"/>
        <end position="415"/>
    </location>
</feature>
<dbReference type="Gene3D" id="3.30.160.60">
    <property type="entry name" value="Classic Zinc Finger"/>
    <property type="match status" value="2"/>
</dbReference>
<name>A0AA39GFF5_SARSR</name>
<keyword evidence="4" id="KW-1185">Reference proteome</keyword>
<dbReference type="InterPro" id="IPR013087">
    <property type="entry name" value="Znf_C2H2_type"/>
</dbReference>
<dbReference type="EMBL" id="JAPDFR010000006">
    <property type="protein sequence ID" value="KAK0385708.1"/>
    <property type="molecule type" value="Genomic_DNA"/>
</dbReference>
<feature type="compositionally biased region" description="Basic and acidic residues" evidence="1">
    <location>
        <begin position="130"/>
        <end position="141"/>
    </location>
</feature>
<organism evidence="3 4">
    <name type="scientific">Sarocladium strictum</name>
    <name type="common">Black bundle disease fungus</name>
    <name type="synonym">Acremonium strictum</name>
    <dbReference type="NCBI Taxonomy" id="5046"/>
    <lineage>
        <taxon>Eukaryota</taxon>
        <taxon>Fungi</taxon>
        <taxon>Dikarya</taxon>
        <taxon>Ascomycota</taxon>
        <taxon>Pezizomycotina</taxon>
        <taxon>Sordariomycetes</taxon>
        <taxon>Hypocreomycetidae</taxon>
        <taxon>Hypocreales</taxon>
        <taxon>Sarocladiaceae</taxon>
        <taxon>Sarocladium</taxon>
    </lineage>
</organism>
<feature type="region of interest" description="Disordered" evidence="1">
    <location>
        <begin position="480"/>
        <end position="513"/>
    </location>
</feature>
<feature type="compositionally biased region" description="Polar residues" evidence="1">
    <location>
        <begin position="300"/>
        <end position="311"/>
    </location>
</feature>
<feature type="compositionally biased region" description="Polar residues" evidence="1">
    <location>
        <begin position="320"/>
        <end position="339"/>
    </location>
</feature>
<feature type="compositionally biased region" description="Polar residues" evidence="1">
    <location>
        <begin position="240"/>
        <end position="250"/>
    </location>
</feature>
<protein>
    <recommendedName>
        <fullName evidence="2">C2H2-type domain-containing protein</fullName>
    </recommendedName>
</protein>